<comment type="cofactor">
    <cofactor evidence="1">
        <name>pyridoxal 5'-phosphate</name>
        <dbReference type="ChEBI" id="CHEBI:597326"/>
    </cofactor>
</comment>
<dbReference type="Gene3D" id="3.40.640.10">
    <property type="entry name" value="Type I PLP-dependent aspartate aminotransferase-like (Major domain)"/>
    <property type="match status" value="1"/>
</dbReference>
<dbReference type="AlphaFoldDB" id="X1IN78"/>
<proteinExistence type="inferred from homology"/>
<evidence type="ECO:0000256" key="5">
    <source>
        <dbReference type="ARBA" id="ARBA00022898"/>
    </source>
</evidence>
<dbReference type="InterPro" id="IPR015424">
    <property type="entry name" value="PyrdxlP-dep_Trfase"/>
</dbReference>
<keyword evidence="5" id="KW-0663">Pyridoxal phosphate</keyword>
<comment type="similarity">
    <text evidence="2">Belongs to the class-I pyridoxal-phosphate-dependent aminotransferase family.</text>
</comment>
<keyword evidence="3" id="KW-0032">Aminotransferase</keyword>
<evidence type="ECO:0000256" key="3">
    <source>
        <dbReference type="ARBA" id="ARBA00022576"/>
    </source>
</evidence>
<protein>
    <recommendedName>
        <fullName evidence="6">Aminotransferase class I/classII large domain-containing protein</fullName>
    </recommendedName>
</protein>
<dbReference type="PANTHER" id="PTHR46383">
    <property type="entry name" value="ASPARTATE AMINOTRANSFERASE"/>
    <property type="match status" value="1"/>
</dbReference>
<reference evidence="7" key="1">
    <citation type="journal article" date="2014" name="Front. Microbiol.">
        <title>High frequency of phylogenetically diverse reductive dehalogenase-homologous genes in deep subseafloor sedimentary metagenomes.</title>
        <authorList>
            <person name="Kawai M."/>
            <person name="Futagami T."/>
            <person name="Toyoda A."/>
            <person name="Takaki Y."/>
            <person name="Nishi S."/>
            <person name="Hori S."/>
            <person name="Arai W."/>
            <person name="Tsubouchi T."/>
            <person name="Morono Y."/>
            <person name="Uchiyama I."/>
            <person name="Ito T."/>
            <person name="Fujiyama A."/>
            <person name="Inagaki F."/>
            <person name="Takami H."/>
        </authorList>
    </citation>
    <scope>NUCLEOTIDE SEQUENCE</scope>
    <source>
        <strain evidence="7">Expedition CK06-06</strain>
    </source>
</reference>
<dbReference type="InterPro" id="IPR015421">
    <property type="entry name" value="PyrdxlP-dep_Trfase_major"/>
</dbReference>
<evidence type="ECO:0000313" key="7">
    <source>
        <dbReference type="EMBL" id="GAH70710.1"/>
    </source>
</evidence>
<dbReference type="EMBL" id="BARU01033725">
    <property type="protein sequence ID" value="GAH70710.1"/>
    <property type="molecule type" value="Genomic_DNA"/>
</dbReference>
<sequence length="188" mass="20040">MISEKASQIGISPTLKISAKAEAMKAEGIDVVDLSVGEPDFSTPDNVKAAGIQAIEQNFTKYTANDGIPALKEAIINCLKQDFGLTYALDEIIVSSGAKSSLYHLVQALIDEGQEVIIPAPYWVTYPHSVSLAKGKVVIIPTKEEDGFLLTPDQLKSAISPATKALILNNPSNPTGAAYEKRDLEALA</sequence>
<evidence type="ECO:0000259" key="6">
    <source>
        <dbReference type="Pfam" id="PF00155"/>
    </source>
</evidence>
<gene>
    <name evidence="7" type="ORF">S03H2_53022</name>
</gene>
<dbReference type="InterPro" id="IPR015422">
    <property type="entry name" value="PyrdxlP-dep_Trfase_small"/>
</dbReference>
<dbReference type="SUPFAM" id="SSF53383">
    <property type="entry name" value="PLP-dependent transferases"/>
    <property type="match status" value="1"/>
</dbReference>
<feature type="domain" description="Aminotransferase class I/classII large" evidence="6">
    <location>
        <begin position="30"/>
        <end position="187"/>
    </location>
</feature>
<accession>X1IN78</accession>
<dbReference type="GO" id="GO:0008483">
    <property type="term" value="F:transaminase activity"/>
    <property type="evidence" value="ECO:0007669"/>
    <property type="project" value="UniProtKB-KW"/>
</dbReference>
<name>X1IN78_9ZZZZ</name>
<comment type="caution">
    <text evidence="7">The sequence shown here is derived from an EMBL/GenBank/DDBJ whole genome shotgun (WGS) entry which is preliminary data.</text>
</comment>
<dbReference type="Gene3D" id="3.90.1150.10">
    <property type="entry name" value="Aspartate Aminotransferase, domain 1"/>
    <property type="match status" value="1"/>
</dbReference>
<feature type="non-terminal residue" evidence="7">
    <location>
        <position position="188"/>
    </location>
</feature>
<evidence type="ECO:0000256" key="1">
    <source>
        <dbReference type="ARBA" id="ARBA00001933"/>
    </source>
</evidence>
<dbReference type="GO" id="GO:0030170">
    <property type="term" value="F:pyridoxal phosphate binding"/>
    <property type="evidence" value="ECO:0007669"/>
    <property type="project" value="InterPro"/>
</dbReference>
<evidence type="ECO:0000256" key="2">
    <source>
        <dbReference type="ARBA" id="ARBA00007441"/>
    </source>
</evidence>
<dbReference type="InterPro" id="IPR050596">
    <property type="entry name" value="AspAT/PAT-like"/>
</dbReference>
<dbReference type="GO" id="GO:0006520">
    <property type="term" value="P:amino acid metabolic process"/>
    <property type="evidence" value="ECO:0007669"/>
    <property type="project" value="InterPro"/>
</dbReference>
<organism evidence="7">
    <name type="scientific">marine sediment metagenome</name>
    <dbReference type="NCBI Taxonomy" id="412755"/>
    <lineage>
        <taxon>unclassified sequences</taxon>
        <taxon>metagenomes</taxon>
        <taxon>ecological metagenomes</taxon>
    </lineage>
</organism>
<evidence type="ECO:0000256" key="4">
    <source>
        <dbReference type="ARBA" id="ARBA00022679"/>
    </source>
</evidence>
<keyword evidence="4" id="KW-0808">Transferase</keyword>
<dbReference type="CDD" id="cd00609">
    <property type="entry name" value="AAT_like"/>
    <property type="match status" value="1"/>
</dbReference>
<dbReference type="PANTHER" id="PTHR46383:SF1">
    <property type="entry name" value="ASPARTATE AMINOTRANSFERASE"/>
    <property type="match status" value="1"/>
</dbReference>
<dbReference type="Pfam" id="PF00155">
    <property type="entry name" value="Aminotran_1_2"/>
    <property type="match status" value="1"/>
</dbReference>
<dbReference type="InterPro" id="IPR004839">
    <property type="entry name" value="Aminotransferase_I/II_large"/>
</dbReference>